<protein>
    <submittedName>
        <fullName evidence="1">Uncharacterized protein</fullName>
    </submittedName>
</protein>
<accession>A0AAN7WBI6</accession>
<dbReference type="AlphaFoldDB" id="A0AAN7WBI6"/>
<reference evidence="1" key="1">
    <citation type="submission" date="2023-08" db="EMBL/GenBank/DDBJ databases">
        <title>Black Yeasts Isolated from many extreme environments.</title>
        <authorList>
            <person name="Coleine C."/>
            <person name="Stajich J.E."/>
            <person name="Selbmann L."/>
        </authorList>
    </citation>
    <scope>NUCLEOTIDE SEQUENCE</scope>
    <source>
        <strain evidence="1">CCFEE 5810</strain>
    </source>
</reference>
<dbReference type="GO" id="GO:0016746">
    <property type="term" value="F:acyltransferase activity"/>
    <property type="evidence" value="ECO:0007669"/>
    <property type="project" value="InterPro"/>
</dbReference>
<name>A0AAN7WBI6_9PEZI</name>
<evidence type="ECO:0000313" key="2">
    <source>
        <dbReference type="Proteomes" id="UP001310594"/>
    </source>
</evidence>
<comment type="caution">
    <text evidence="1">The sequence shown here is derived from an EMBL/GenBank/DDBJ whole genome shotgun (WGS) entry which is preliminary data.</text>
</comment>
<proteinExistence type="predicted"/>
<organism evidence="1 2">
    <name type="scientific">Elasticomyces elasticus</name>
    <dbReference type="NCBI Taxonomy" id="574655"/>
    <lineage>
        <taxon>Eukaryota</taxon>
        <taxon>Fungi</taxon>
        <taxon>Dikarya</taxon>
        <taxon>Ascomycota</taxon>
        <taxon>Pezizomycotina</taxon>
        <taxon>Dothideomycetes</taxon>
        <taxon>Dothideomycetidae</taxon>
        <taxon>Mycosphaerellales</taxon>
        <taxon>Teratosphaeriaceae</taxon>
        <taxon>Elasticomyces</taxon>
    </lineage>
</organism>
<sequence length="198" mass="21215">MISRGQAKIAVVSACAAAKRLPPPDWTSLTEKVDSVFSPTTRELPASALPGKWTASRTDADGVDIGATHSIGSPIQVYPLFENGFRAYRGQSVKDNHAESSQLYAEFAKVAEGNQYAWAYGKEAETAESIASVTQKNRMICTPYPLLMNAFNTVNLAAACILTSTEHARKIGIPEDRWIYALGGAGTRDSNDCTLGAA</sequence>
<dbReference type="Gene3D" id="3.40.47.10">
    <property type="match status" value="1"/>
</dbReference>
<gene>
    <name evidence="1" type="ORF">LTR97_004999</name>
</gene>
<dbReference type="EMBL" id="JAVRQU010000007">
    <property type="protein sequence ID" value="KAK5700482.1"/>
    <property type="molecule type" value="Genomic_DNA"/>
</dbReference>
<dbReference type="Proteomes" id="UP001310594">
    <property type="component" value="Unassembled WGS sequence"/>
</dbReference>
<evidence type="ECO:0000313" key="1">
    <source>
        <dbReference type="EMBL" id="KAK5700482.1"/>
    </source>
</evidence>
<dbReference type="InterPro" id="IPR016039">
    <property type="entry name" value="Thiolase-like"/>
</dbReference>